<proteinExistence type="predicted"/>
<reference evidence="2" key="1">
    <citation type="submission" date="2023-06" db="EMBL/GenBank/DDBJ databases">
        <title>Genomic analysis of the entomopathogenic nematode Steinernema hermaphroditum.</title>
        <authorList>
            <person name="Schwarz E.M."/>
            <person name="Heppert J.K."/>
            <person name="Baniya A."/>
            <person name="Schwartz H.T."/>
            <person name="Tan C.-H."/>
            <person name="Antoshechkin I."/>
            <person name="Sternberg P.W."/>
            <person name="Goodrich-Blair H."/>
            <person name="Dillman A.R."/>
        </authorList>
    </citation>
    <scope>NUCLEOTIDE SEQUENCE</scope>
    <source>
        <strain evidence="2">PS9179</strain>
        <tissue evidence="2">Whole animal</tissue>
    </source>
</reference>
<sequence>MMKSNSSSCLWAARRAEAGFGTKKRLLLLLLQKQKSAQDARKLSDDAQSAKAGAVRSQQLGFDIAEPE</sequence>
<dbReference type="Proteomes" id="UP001175271">
    <property type="component" value="Unassembled WGS sequence"/>
</dbReference>
<evidence type="ECO:0000313" key="3">
    <source>
        <dbReference type="Proteomes" id="UP001175271"/>
    </source>
</evidence>
<accession>A0AA39GWC7</accession>
<keyword evidence="3" id="KW-1185">Reference proteome</keyword>
<gene>
    <name evidence="2" type="ORF">QR680_000922</name>
</gene>
<feature type="region of interest" description="Disordered" evidence="1">
    <location>
        <begin position="40"/>
        <end position="68"/>
    </location>
</feature>
<dbReference type="EMBL" id="JAUCMV010000005">
    <property type="protein sequence ID" value="KAK0394762.1"/>
    <property type="molecule type" value="Genomic_DNA"/>
</dbReference>
<organism evidence="2 3">
    <name type="scientific">Steinernema hermaphroditum</name>
    <dbReference type="NCBI Taxonomy" id="289476"/>
    <lineage>
        <taxon>Eukaryota</taxon>
        <taxon>Metazoa</taxon>
        <taxon>Ecdysozoa</taxon>
        <taxon>Nematoda</taxon>
        <taxon>Chromadorea</taxon>
        <taxon>Rhabditida</taxon>
        <taxon>Tylenchina</taxon>
        <taxon>Panagrolaimomorpha</taxon>
        <taxon>Strongyloidoidea</taxon>
        <taxon>Steinernematidae</taxon>
        <taxon>Steinernema</taxon>
    </lineage>
</organism>
<protein>
    <submittedName>
        <fullName evidence="2">Uncharacterized protein</fullName>
    </submittedName>
</protein>
<comment type="caution">
    <text evidence="2">The sequence shown here is derived from an EMBL/GenBank/DDBJ whole genome shotgun (WGS) entry which is preliminary data.</text>
</comment>
<evidence type="ECO:0000313" key="2">
    <source>
        <dbReference type="EMBL" id="KAK0394762.1"/>
    </source>
</evidence>
<name>A0AA39GWC7_9BILA</name>
<dbReference type="AlphaFoldDB" id="A0AA39GWC7"/>
<evidence type="ECO:0000256" key="1">
    <source>
        <dbReference type="SAM" id="MobiDB-lite"/>
    </source>
</evidence>